<dbReference type="RefSeq" id="WP_165760310.1">
    <property type="nucleotide sequence ID" value="NZ_LWBP01000188.1"/>
</dbReference>
<dbReference type="Pfam" id="PF06580">
    <property type="entry name" value="His_kinase"/>
    <property type="match status" value="1"/>
</dbReference>
<keyword evidence="1" id="KW-1133">Transmembrane helix</keyword>
<dbReference type="SUPFAM" id="SSF55874">
    <property type="entry name" value="ATPase domain of HSP90 chaperone/DNA topoisomerase II/histidine kinase"/>
    <property type="match status" value="1"/>
</dbReference>
<evidence type="ECO:0000313" key="4">
    <source>
        <dbReference type="EMBL" id="OQP58344.1"/>
    </source>
</evidence>
<dbReference type="InterPro" id="IPR011123">
    <property type="entry name" value="Y_Y_Y"/>
</dbReference>
<feature type="domain" description="Two component regulator three Y" evidence="3">
    <location>
        <begin position="700"/>
        <end position="761"/>
    </location>
</feature>
<dbReference type="Gene3D" id="3.30.565.10">
    <property type="entry name" value="Histidine kinase-like ATPase, C-terminal domain"/>
    <property type="match status" value="1"/>
</dbReference>
<organism evidence="4 5">
    <name type="scientific">Niastella populi</name>
    <dbReference type="NCBI Taxonomy" id="550983"/>
    <lineage>
        <taxon>Bacteria</taxon>
        <taxon>Pseudomonadati</taxon>
        <taxon>Bacteroidota</taxon>
        <taxon>Chitinophagia</taxon>
        <taxon>Chitinophagales</taxon>
        <taxon>Chitinophagaceae</taxon>
        <taxon>Niastella</taxon>
    </lineage>
</organism>
<dbReference type="Gene3D" id="2.60.40.10">
    <property type="entry name" value="Immunoglobulins"/>
    <property type="match status" value="1"/>
</dbReference>
<dbReference type="InterPro" id="IPR036890">
    <property type="entry name" value="HATPase_C_sf"/>
</dbReference>
<protein>
    <recommendedName>
        <fullName evidence="6">Signal transduction histidine kinase internal region domain-containing protein</fullName>
    </recommendedName>
</protein>
<comment type="caution">
    <text evidence="4">The sequence shown here is derived from an EMBL/GenBank/DDBJ whole genome shotgun (WGS) entry which is preliminary data.</text>
</comment>
<dbReference type="STRING" id="550983.A4R26_02440"/>
<keyword evidence="1" id="KW-0472">Membrane</keyword>
<dbReference type="GO" id="GO:0016020">
    <property type="term" value="C:membrane"/>
    <property type="evidence" value="ECO:0007669"/>
    <property type="project" value="InterPro"/>
</dbReference>
<proteinExistence type="predicted"/>
<evidence type="ECO:0000313" key="5">
    <source>
        <dbReference type="Proteomes" id="UP000192276"/>
    </source>
</evidence>
<dbReference type="InterPro" id="IPR011047">
    <property type="entry name" value="Quinoprotein_ADH-like_sf"/>
</dbReference>
<dbReference type="InterPro" id="IPR015943">
    <property type="entry name" value="WD40/YVTN_repeat-like_dom_sf"/>
</dbReference>
<dbReference type="InterPro" id="IPR013783">
    <property type="entry name" value="Ig-like_fold"/>
</dbReference>
<dbReference type="SUPFAM" id="SSF63829">
    <property type="entry name" value="Calcium-dependent phosphotriesterase"/>
    <property type="match status" value="1"/>
</dbReference>
<keyword evidence="1" id="KW-0812">Transmembrane</keyword>
<dbReference type="Proteomes" id="UP000192276">
    <property type="component" value="Unassembled WGS sequence"/>
</dbReference>
<sequence length="1014" mass="115836">MAAAQLNEKQFTRYSMQDGLSDNSITGLVQDEHGFIWVSTPNGLNRFDGREFRKPANGSSTIDEVLKLSVTGNQLLLTTRKGVQLLNTTNEQLTSYALPDTEPGSININDAYSALVTPEGDVLMSTKTGFYSFAKNGRLNFRHDSCRARQREKTGWVQGRDIVALKNGLYLHFTNVNGMFVYDCKQKKYSPVSAYKHTFPHLAALNKLVFPLTGSVNPNSMVLHNRKTNELFFYDPQTDNLQACQVPASFKQDIGWEMIWCAIDDTTAIVTSQKIGLYFCNYNTATGVIKPQPKCYFENFFCTALLKDKEGRIWIGTEKGLQKEQLVSKPVHAFDLRSVFAGNNKAKYDITAFYRHQNDLYVGTYAKDAIYILDAGALTLKQKISFTRLDPKCNQIWYILPVAKDTLWFATQSGLVWLHTGNKHFGFVSLPSSIGPLLNRKPISLAYRDSHHHLWLQGVWGSGIIQYDPGTQYSRIYQISDKENYIPINSASFITEDAAGNVWIAAHGLTRWNRLKNRFDTLMERYTGFNGSNVHISALTHNRQKQVIFSNLHNGVLFYDATLKKYHQLTVAQGLPENIIRVLLAPGNDHLWIASRNYLSAWHRQTNKIISYSFEEGVPQEGGVPELLYHDTISKRLYIGYTSNYIAWVTDSIIHCEAKSLPLFIDVINTAGGINIMYPRNELKLPYYDNDLRIHISAINFTDAQNNRFSYRIDNTSWIALEKQNTINFNNLSPGTYTLQIKAFSVSNHWQETVKQLIIIIQPPFWQKTWFYASIALLTALIIFTLVHFRIRSIRHTAGLNNLIAITEMKALHAQMNPHFIFNSLNSIRELILQNENGNASHYLARFARLIRMNLDHSRHHFITLDQNIQYLHRYLEIEKLRFEHFTYTITVDKELDITSVEIPPMLLQPLVENAIWHGLKPRDGDKKIAIRFLKKQDQLICEIEDNGIGIGQSPAKKQQDAHHSVGIENIKDRIRLLNSKYHVTCMLQIIDIGENGNTASGTLARLTLSLTYE</sequence>
<dbReference type="PANTHER" id="PTHR34220">
    <property type="entry name" value="SENSOR HISTIDINE KINASE YPDA"/>
    <property type="match status" value="1"/>
</dbReference>
<dbReference type="PANTHER" id="PTHR34220:SF7">
    <property type="entry name" value="SENSOR HISTIDINE KINASE YPDA"/>
    <property type="match status" value="1"/>
</dbReference>
<dbReference type="InterPro" id="IPR010559">
    <property type="entry name" value="Sig_transdc_His_kin_internal"/>
</dbReference>
<dbReference type="GO" id="GO:0000155">
    <property type="term" value="F:phosphorelay sensor kinase activity"/>
    <property type="evidence" value="ECO:0007669"/>
    <property type="project" value="InterPro"/>
</dbReference>
<dbReference type="Pfam" id="PF07494">
    <property type="entry name" value="Reg_prop"/>
    <property type="match status" value="2"/>
</dbReference>
<dbReference type="Gene3D" id="2.130.10.10">
    <property type="entry name" value="YVTN repeat-like/Quinoprotein amine dehydrogenase"/>
    <property type="match status" value="3"/>
</dbReference>
<dbReference type="SUPFAM" id="SSF50998">
    <property type="entry name" value="Quinoprotein alcohol dehydrogenase-like"/>
    <property type="match status" value="1"/>
</dbReference>
<evidence type="ECO:0000259" key="2">
    <source>
        <dbReference type="Pfam" id="PF06580"/>
    </source>
</evidence>
<dbReference type="AlphaFoldDB" id="A0A1V9FIZ6"/>
<keyword evidence="5" id="KW-1185">Reference proteome</keyword>
<evidence type="ECO:0008006" key="6">
    <source>
        <dbReference type="Google" id="ProtNLM"/>
    </source>
</evidence>
<evidence type="ECO:0000256" key="1">
    <source>
        <dbReference type="SAM" id="Phobius"/>
    </source>
</evidence>
<evidence type="ECO:0000259" key="3">
    <source>
        <dbReference type="Pfam" id="PF07495"/>
    </source>
</evidence>
<feature type="transmembrane region" description="Helical" evidence="1">
    <location>
        <begin position="770"/>
        <end position="789"/>
    </location>
</feature>
<dbReference type="InterPro" id="IPR050640">
    <property type="entry name" value="Bact_2-comp_sensor_kinase"/>
</dbReference>
<dbReference type="EMBL" id="LWBP01000188">
    <property type="protein sequence ID" value="OQP58344.1"/>
    <property type="molecule type" value="Genomic_DNA"/>
</dbReference>
<dbReference type="InterPro" id="IPR011110">
    <property type="entry name" value="Reg_prop"/>
</dbReference>
<gene>
    <name evidence="4" type="ORF">A4R26_02440</name>
</gene>
<dbReference type="Pfam" id="PF07495">
    <property type="entry name" value="Y_Y_Y"/>
    <property type="match status" value="1"/>
</dbReference>
<accession>A0A1V9FIZ6</accession>
<reference evidence="5" key="1">
    <citation type="submission" date="2016-04" db="EMBL/GenBank/DDBJ databases">
        <authorList>
            <person name="Chen L."/>
            <person name="Zhuang W."/>
            <person name="Wang G."/>
        </authorList>
    </citation>
    <scope>NUCLEOTIDE SEQUENCE [LARGE SCALE GENOMIC DNA]</scope>
    <source>
        <strain evidence="5">208</strain>
    </source>
</reference>
<feature type="domain" description="Signal transduction histidine kinase internal region" evidence="2">
    <location>
        <begin position="808"/>
        <end position="884"/>
    </location>
</feature>
<name>A0A1V9FIZ6_9BACT</name>